<protein>
    <recommendedName>
        <fullName evidence="8">GATA zinc finger domain-containing protein 1</fullName>
    </recommendedName>
</protein>
<proteinExistence type="predicted"/>
<dbReference type="GO" id="GO:0008270">
    <property type="term" value="F:zinc ion binding"/>
    <property type="evidence" value="ECO:0007669"/>
    <property type="project" value="UniProtKB-KW"/>
</dbReference>
<dbReference type="PANTHER" id="PTHR13340:SF2">
    <property type="entry name" value="GATA ZINC FINGER DOMAIN-CONTAINING PROTEIN 1"/>
    <property type="match status" value="1"/>
</dbReference>
<dbReference type="GO" id="GO:0006325">
    <property type="term" value="P:chromatin organization"/>
    <property type="evidence" value="ECO:0007669"/>
    <property type="project" value="TreeGrafter"/>
</dbReference>
<evidence type="ECO:0000256" key="5">
    <source>
        <dbReference type="ARBA" id="ARBA00023242"/>
    </source>
</evidence>
<evidence type="ECO:0000256" key="2">
    <source>
        <dbReference type="ARBA" id="ARBA00022723"/>
    </source>
</evidence>
<keyword evidence="5" id="KW-0539">Nucleus</keyword>
<dbReference type="PANTHER" id="PTHR13340">
    <property type="entry name" value="GATA ZINC FINGER DOMAIN-CONTAINING"/>
    <property type="match status" value="1"/>
</dbReference>
<evidence type="ECO:0000313" key="7">
    <source>
        <dbReference type="Proteomes" id="UP000076408"/>
    </source>
</evidence>
<dbReference type="OMA" id="DNRNYVW"/>
<sequence length="324" mass="36751">MLFDTVGEQTKIGEAMSPKEERCTMCGTLETTKWHMLDDKSVCADCHDVQLNPSYEPHGERSPERLPTGNMPEQQENDELLHEDDMELPAEHATMLPCTPEKMDAKKPQSGDEHVDVELSADLNNADEQDELHETITTLGMFSPRRLRHRVCPVPEPVRRGSKKNGRNCQGSRSKSRRTLTKKVPIKSPRETASTKTVSKVHDDNTWYQLGDIVSMVDAEDNTYYAQIRGLLVDAHNEKSAVLTWLLPTTASPPPNEAFDPATYLAGPDEDLPRRLTYMKFVMHAPSNYYLDRTNPYPRPECYGPSNTTQSDNRNYVWTSITSR</sequence>
<evidence type="ECO:0000256" key="3">
    <source>
        <dbReference type="ARBA" id="ARBA00022771"/>
    </source>
</evidence>
<reference evidence="7" key="1">
    <citation type="journal article" date="2014" name="Genome Biol.">
        <title>Genome analysis of a major urban malaria vector mosquito, Anopheles stephensi.</title>
        <authorList>
            <person name="Jiang X."/>
            <person name="Peery A."/>
            <person name="Hall A.B."/>
            <person name="Sharma A."/>
            <person name="Chen X.G."/>
            <person name="Waterhouse R.M."/>
            <person name="Komissarov A."/>
            <person name="Riehle M.M."/>
            <person name="Shouche Y."/>
            <person name="Sharakhova M.V."/>
            <person name="Lawson D."/>
            <person name="Pakpour N."/>
            <person name="Arensburger P."/>
            <person name="Davidson V.L."/>
            <person name="Eiglmeier K."/>
            <person name="Emrich S."/>
            <person name="George P."/>
            <person name="Kennedy R.C."/>
            <person name="Mane S.P."/>
            <person name="Maslen G."/>
            <person name="Oringanje C."/>
            <person name="Qi Y."/>
            <person name="Settlage R."/>
            <person name="Tojo M."/>
            <person name="Tubio J.M."/>
            <person name="Unger M.F."/>
            <person name="Wang B."/>
            <person name="Vernick K.D."/>
            <person name="Ribeiro J.M."/>
            <person name="James A.A."/>
            <person name="Michel K."/>
            <person name="Riehle M.A."/>
            <person name="Luckhart S."/>
            <person name="Sharakhov I.V."/>
            <person name="Tu Z."/>
        </authorList>
    </citation>
    <scope>NUCLEOTIDE SEQUENCE [LARGE SCALE GENOMIC DNA]</scope>
    <source>
        <strain evidence="7">Indian</strain>
    </source>
</reference>
<evidence type="ECO:0000256" key="1">
    <source>
        <dbReference type="ARBA" id="ARBA00004123"/>
    </source>
</evidence>
<dbReference type="InterPro" id="IPR039050">
    <property type="entry name" value="GATAD1"/>
</dbReference>
<organism evidence="6 7">
    <name type="scientific">Anopheles stephensi</name>
    <name type="common">Indo-Pakistan malaria mosquito</name>
    <dbReference type="NCBI Taxonomy" id="30069"/>
    <lineage>
        <taxon>Eukaryota</taxon>
        <taxon>Metazoa</taxon>
        <taxon>Ecdysozoa</taxon>
        <taxon>Arthropoda</taxon>
        <taxon>Hexapoda</taxon>
        <taxon>Insecta</taxon>
        <taxon>Pterygota</taxon>
        <taxon>Neoptera</taxon>
        <taxon>Endopterygota</taxon>
        <taxon>Diptera</taxon>
        <taxon>Nematocera</taxon>
        <taxon>Culicoidea</taxon>
        <taxon>Culicidae</taxon>
        <taxon>Anophelinae</taxon>
        <taxon>Anopheles</taxon>
    </lineage>
</organism>
<evidence type="ECO:0000313" key="6">
    <source>
        <dbReference type="EnsemblMetazoa" id="ASTEI04265-PA"/>
    </source>
</evidence>
<dbReference type="VEuPathDB" id="VectorBase:ASTEI04265"/>
<dbReference type="Proteomes" id="UP000076408">
    <property type="component" value="Unassembled WGS sequence"/>
</dbReference>
<dbReference type="AlphaFoldDB" id="A0A182Y729"/>
<keyword evidence="7" id="KW-1185">Reference proteome</keyword>
<dbReference type="VEuPathDB" id="VectorBase:ASTEI20_033261"/>
<keyword evidence="2" id="KW-0479">Metal-binding</keyword>
<accession>A0A182Y729</accession>
<evidence type="ECO:0000256" key="4">
    <source>
        <dbReference type="ARBA" id="ARBA00022833"/>
    </source>
</evidence>
<dbReference type="GO" id="GO:0005634">
    <property type="term" value="C:nucleus"/>
    <property type="evidence" value="ECO:0007669"/>
    <property type="project" value="UniProtKB-SubCell"/>
</dbReference>
<comment type="subcellular location">
    <subcellularLocation>
        <location evidence="1">Nucleus</location>
    </subcellularLocation>
</comment>
<reference evidence="6" key="2">
    <citation type="submission" date="2020-05" db="UniProtKB">
        <authorList>
            <consortium name="EnsemblMetazoa"/>
        </authorList>
    </citation>
    <scope>IDENTIFICATION</scope>
    <source>
        <strain evidence="6">Indian</strain>
    </source>
</reference>
<keyword evidence="4" id="KW-0862">Zinc</keyword>
<dbReference type="VEuPathDB" id="VectorBase:ASTE011217"/>
<evidence type="ECO:0008006" key="8">
    <source>
        <dbReference type="Google" id="ProtNLM"/>
    </source>
</evidence>
<name>A0A182Y729_ANOST</name>
<dbReference type="EnsemblMetazoa" id="ASTEI04265-RA">
    <property type="protein sequence ID" value="ASTEI04265-PA"/>
    <property type="gene ID" value="ASTEI04265"/>
</dbReference>
<dbReference type="STRING" id="30069.A0A182Y729"/>
<keyword evidence="3" id="KW-0863">Zinc-finger</keyword>